<gene>
    <name evidence="2" type="ORF">M378DRAFT_77314</name>
</gene>
<proteinExistence type="predicted"/>
<sequence length="187" mass="21503">MLNVALEYRAGIDAITDKVKLGLGGFALNEREWMLLKQLRDVLKILKEATLFFSRDTPNLSQVIPAMDYIDEAFTNGILNKKELDPAIRAALGLAKKTLNRYYTLTDSSELYRIAMGMFYLFFNLLHPRHKLQYFKHAGWSDAWISTARELVRKAYERSYVDRVIPTNTNEDQTTDGGDSSDNEVRK</sequence>
<dbReference type="HOGENOM" id="CLU_099691_0_0_1"/>
<dbReference type="EMBL" id="KN818244">
    <property type="protein sequence ID" value="KIL65170.1"/>
    <property type="molecule type" value="Genomic_DNA"/>
</dbReference>
<feature type="region of interest" description="Disordered" evidence="1">
    <location>
        <begin position="167"/>
        <end position="187"/>
    </location>
</feature>
<dbReference type="InParanoid" id="A0A0C2SPK9"/>
<organism evidence="2 3">
    <name type="scientific">Amanita muscaria (strain Koide BX008)</name>
    <dbReference type="NCBI Taxonomy" id="946122"/>
    <lineage>
        <taxon>Eukaryota</taxon>
        <taxon>Fungi</taxon>
        <taxon>Dikarya</taxon>
        <taxon>Basidiomycota</taxon>
        <taxon>Agaricomycotina</taxon>
        <taxon>Agaricomycetes</taxon>
        <taxon>Agaricomycetidae</taxon>
        <taxon>Agaricales</taxon>
        <taxon>Pluteineae</taxon>
        <taxon>Amanitaceae</taxon>
        <taxon>Amanita</taxon>
    </lineage>
</organism>
<dbReference type="Proteomes" id="UP000054549">
    <property type="component" value="Unassembled WGS sequence"/>
</dbReference>
<dbReference type="AlphaFoldDB" id="A0A0C2SPK9"/>
<dbReference type="OrthoDB" id="3359487at2759"/>
<dbReference type="SUPFAM" id="SSF53098">
    <property type="entry name" value="Ribonuclease H-like"/>
    <property type="match status" value="1"/>
</dbReference>
<keyword evidence="3" id="KW-1185">Reference proteome</keyword>
<name>A0A0C2SPK9_AMAMK</name>
<protein>
    <submittedName>
        <fullName evidence="2">Uncharacterized protein</fullName>
    </submittedName>
</protein>
<evidence type="ECO:0000256" key="1">
    <source>
        <dbReference type="SAM" id="MobiDB-lite"/>
    </source>
</evidence>
<evidence type="ECO:0000313" key="2">
    <source>
        <dbReference type="EMBL" id="KIL65170.1"/>
    </source>
</evidence>
<feature type="compositionally biased region" description="Polar residues" evidence="1">
    <location>
        <begin position="167"/>
        <end position="180"/>
    </location>
</feature>
<accession>A0A0C2SPK9</accession>
<dbReference type="InterPro" id="IPR012337">
    <property type="entry name" value="RNaseH-like_sf"/>
</dbReference>
<reference evidence="2 3" key="1">
    <citation type="submission" date="2014-04" db="EMBL/GenBank/DDBJ databases">
        <title>Evolutionary Origins and Diversification of the Mycorrhizal Mutualists.</title>
        <authorList>
            <consortium name="DOE Joint Genome Institute"/>
            <consortium name="Mycorrhizal Genomics Consortium"/>
            <person name="Kohler A."/>
            <person name="Kuo A."/>
            <person name="Nagy L.G."/>
            <person name="Floudas D."/>
            <person name="Copeland A."/>
            <person name="Barry K.W."/>
            <person name="Cichocki N."/>
            <person name="Veneault-Fourrey C."/>
            <person name="LaButti K."/>
            <person name="Lindquist E.A."/>
            <person name="Lipzen A."/>
            <person name="Lundell T."/>
            <person name="Morin E."/>
            <person name="Murat C."/>
            <person name="Riley R."/>
            <person name="Ohm R."/>
            <person name="Sun H."/>
            <person name="Tunlid A."/>
            <person name="Henrissat B."/>
            <person name="Grigoriev I.V."/>
            <person name="Hibbett D.S."/>
            <person name="Martin F."/>
        </authorList>
    </citation>
    <scope>NUCLEOTIDE SEQUENCE [LARGE SCALE GENOMIC DNA]</scope>
    <source>
        <strain evidence="2 3">Koide BX008</strain>
    </source>
</reference>
<evidence type="ECO:0000313" key="3">
    <source>
        <dbReference type="Proteomes" id="UP000054549"/>
    </source>
</evidence>